<reference evidence="9 10" key="1">
    <citation type="submission" date="2024-09" db="EMBL/GenBank/DDBJ databases">
        <title>A chromosome-level genome assembly of Gray's grenadier anchovy, Coilia grayii.</title>
        <authorList>
            <person name="Fu Z."/>
        </authorList>
    </citation>
    <scope>NUCLEOTIDE SEQUENCE [LARGE SCALE GENOMIC DNA]</scope>
    <source>
        <strain evidence="9">G4</strain>
        <tissue evidence="9">Muscle</tissue>
    </source>
</reference>
<dbReference type="GO" id="GO:0006915">
    <property type="term" value="P:apoptotic process"/>
    <property type="evidence" value="ECO:0007669"/>
    <property type="project" value="UniProtKB-KW"/>
</dbReference>
<sequence length="493" mass="55582">MATYRHPRQCPWEDTECFTYYDMLTPHEIYDVVGSQLTDMDVEVLSFLLDEIYPNEHPLNPEKWTEMARGDSGQLEVVTPPDPRLLRAWSRLPPRGSPCPEASRHRPKCGVELLLELEQRGHLSEANLEPLLRLLRVLTRHDLLPFVSRKKRRTVSPERDYLVPPVRTATEEYSEEPGDCSHADTPRGCSPQHCREGADRVRSAGPVRRRRGKGRLRTPRRAPKAQVLQCPPVPSKVTCGHTHAAGPTDLWPLQALADRGIAPSRAFVDSWFKNRLTVVCQGQTARSSAHTEGENELAQTLRCNELRGNEGMVSGGNDIRPWRYTGSSMYAPPSFSTLLHASVLCLPPQRNDSQPPVVPAPRLKISTLTDIRLRVRPEYAEQDAVLRASVSSDKREPLARRLELFGRADAMLRARDLGSINCDIKFSEVSKLDAFWADYLSGALTEALRDVFLTDALRRAAGHQQLQLLVSVDQDDYEHGRRVLLDHLTHSSC</sequence>
<keyword evidence="5" id="KW-0804">Transcription</keyword>
<evidence type="ECO:0000256" key="7">
    <source>
        <dbReference type="SAM" id="MobiDB-lite"/>
    </source>
</evidence>
<dbReference type="InterPro" id="IPR038856">
    <property type="entry name" value="DEDD/DEDD2"/>
</dbReference>
<dbReference type="InterPro" id="IPR011029">
    <property type="entry name" value="DEATH-like_dom_sf"/>
</dbReference>
<protein>
    <recommendedName>
        <fullName evidence="8">DED domain-containing protein</fullName>
    </recommendedName>
</protein>
<dbReference type="GO" id="GO:0003677">
    <property type="term" value="F:DNA binding"/>
    <property type="evidence" value="ECO:0007669"/>
    <property type="project" value="UniProtKB-KW"/>
</dbReference>
<feature type="domain" description="DED" evidence="8">
    <location>
        <begin position="33"/>
        <end position="149"/>
    </location>
</feature>
<accession>A0ABD1IS74</accession>
<evidence type="ECO:0000259" key="8">
    <source>
        <dbReference type="PROSITE" id="PS50168"/>
    </source>
</evidence>
<dbReference type="GO" id="GO:0005730">
    <property type="term" value="C:nucleolus"/>
    <property type="evidence" value="ECO:0007669"/>
    <property type="project" value="UniProtKB-SubCell"/>
</dbReference>
<evidence type="ECO:0000313" key="9">
    <source>
        <dbReference type="EMBL" id="KAL2076800.1"/>
    </source>
</evidence>
<dbReference type="PANTHER" id="PTHR15205:SF1">
    <property type="entry name" value="DNA-BINDING DEATH EFFECTOR DOMAIN-CONTAINING PROTEIN 2"/>
    <property type="match status" value="1"/>
</dbReference>
<keyword evidence="4" id="KW-0238">DNA-binding</keyword>
<evidence type="ECO:0000256" key="1">
    <source>
        <dbReference type="ARBA" id="ARBA00004604"/>
    </source>
</evidence>
<gene>
    <name evidence="9" type="ORF">ACEWY4_027602</name>
</gene>
<keyword evidence="6" id="KW-0539">Nucleus</keyword>
<dbReference type="PANTHER" id="PTHR15205">
    <property type="entry name" value="DEATH EFFECTOR DOMAIN-CONTAINING PROTEIN"/>
    <property type="match status" value="1"/>
</dbReference>
<dbReference type="InterPro" id="IPR001875">
    <property type="entry name" value="DED_dom"/>
</dbReference>
<dbReference type="EMBL" id="JBHFQA010000060">
    <property type="protein sequence ID" value="KAL2076800.1"/>
    <property type="molecule type" value="Genomic_DNA"/>
</dbReference>
<feature type="compositionally biased region" description="Basic residues" evidence="7">
    <location>
        <begin position="207"/>
        <end position="223"/>
    </location>
</feature>
<evidence type="ECO:0000256" key="5">
    <source>
        <dbReference type="ARBA" id="ARBA00023163"/>
    </source>
</evidence>
<keyword evidence="2" id="KW-0053">Apoptosis</keyword>
<evidence type="ECO:0000256" key="6">
    <source>
        <dbReference type="ARBA" id="ARBA00023242"/>
    </source>
</evidence>
<dbReference type="SUPFAM" id="SSF47986">
    <property type="entry name" value="DEATH domain"/>
    <property type="match status" value="1"/>
</dbReference>
<evidence type="ECO:0000256" key="2">
    <source>
        <dbReference type="ARBA" id="ARBA00022703"/>
    </source>
</evidence>
<dbReference type="Gene3D" id="1.10.533.10">
    <property type="entry name" value="Death Domain, Fas"/>
    <property type="match status" value="1"/>
</dbReference>
<organism evidence="9 10">
    <name type="scientific">Coilia grayii</name>
    <name type="common">Gray's grenadier anchovy</name>
    <dbReference type="NCBI Taxonomy" id="363190"/>
    <lineage>
        <taxon>Eukaryota</taxon>
        <taxon>Metazoa</taxon>
        <taxon>Chordata</taxon>
        <taxon>Craniata</taxon>
        <taxon>Vertebrata</taxon>
        <taxon>Euteleostomi</taxon>
        <taxon>Actinopterygii</taxon>
        <taxon>Neopterygii</taxon>
        <taxon>Teleostei</taxon>
        <taxon>Clupei</taxon>
        <taxon>Clupeiformes</taxon>
        <taxon>Clupeoidei</taxon>
        <taxon>Engraulidae</taxon>
        <taxon>Coilinae</taxon>
        <taxon>Coilia</taxon>
    </lineage>
</organism>
<comment type="subcellular location">
    <subcellularLocation>
        <location evidence="1">Nucleus</location>
        <location evidence="1">Nucleolus</location>
    </subcellularLocation>
</comment>
<dbReference type="InterPro" id="IPR049341">
    <property type="entry name" value="TRADD-like_N"/>
</dbReference>
<dbReference type="AlphaFoldDB" id="A0ABD1IS74"/>
<keyword evidence="3" id="KW-0805">Transcription regulation</keyword>
<dbReference type="Pfam" id="PF20694">
    <property type="entry name" value="TRADD-like_N"/>
    <property type="match status" value="1"/>
</dbReference>
<comment type="caution">
    <text evidence="9">The sequence shown here is derived from an EMBL/GenBank/DDBJ whole genome shotgun (WGS) entry which is preliminary data.</text>
</comment>
<proteinExistence type="predicted"/>
<name>A0ABD1IS74_9TELE</name>
<dbReference type="PROSITE" id="PS50168">
    <property type="entry name" value="DED"/>
    <property type="match status" value="1"/>
</dbReference>
<evidence type="ECO:0000256" key="3">
    <source>
        <dbReference type="ARBA" id="ARBA00023015"/>
    </source>
</evidence>
<feature type="region of interest" description="Disordered" evidence="7">
    <location>
        <begin position="172"/>
        <end position="226"/>
    </location>
</feature>
<evidence type="ECO:0000313" key="10">
    <source>
        <dbReference type="Proteomes" id="UP001591681"/>
    </source>
</evidence>
<evidence type="ECO:0000256" key="4">
    <source>
        <dbReference type="ARBA" id="ARBA00023125"/>
    </source>
</evidence>
<feature type="compositionally biased region" description="Basic and acidic residues" evidence="7">
    <location>
        <begin position="193"/>
        <end position="202"/>
    </location>
</feature>
<dbReference type="Proteomes" id="UP001591681">
    <property type="component" value="Unassembled WGS sequence"/>
</dbReference>
<keyword evidence="10" id="KW-1185">Reference proteome</keyword>